<name>A0A8T1Q213_CARIL</name>
<keyword evidence="3" id="KW-0131">Cell cycle</keyword>
<dbReference type="Proteomes" id="UP000811609">
    <property type="component" value="Chromosome 7"/>
</dbReference>
<dbReference type="GO" id="GO:0016538">
    <property type="term" value="F:cyclin-dependent protein serine/threonine kinase regulator activity"/>
    <property type="evidence" value="ECO:0007669"/>
    <property type="project" value="InterPro"/>
</dbReference>
<dbReference type="AlphaFoldDB" id="A0A8T1Q213"/>
<dbReference type="SMART" id="SM00385">
    <property type="entry name" value="CYCLIN"/>
    <property type="match status" value="2"/>
</dbReference>
<evidence type="ECO:0000256" key="5">
    <source>
        <dbReference type="RuleBase" id="RU000383"/>
    </source>
</evidence>
<dbReference type="Pfam" id="PF00134">
    <property type="entry name" value="Cyclin_N"/>
    <property type="match status" value="1"/>
</dbReference>
<dbReference type="GO" id="GO:0006357">
    <property type="term" value="P:regulation of transcription by RNA polymerase II"/>
    <property type="evidence" value="ECO:0007669"/>
    <property type="project" value="InterPro"/>
</dbReference>
<dbReference type="GO" id="GO:0051301">
    <property type="term" value="P:cell division"/>
    <property type="evidence" value="ECO:0007669"/>
    <property type="project" value="UniProtKB-KW"/>
</dbReference>
<evidence type="ECO:0000256" key="4">
    <source>
        <dbReference type="ARBA" id="ARBA00061204"/>
    </source>
</evidence>
<dbReference type="InterPro" id="IPR006671">
    <property type="entry name" value="Cyclin_N"/>
</dbReference>
<dbReference type="InterPro" id="IPR043198">
    <property type="entry name" value="Cyclin/Ssn8"/>
</dbReference>
<dbReference type="FunFam" id="1.10.472.10:FF:000081">
    <property type="entry name" value="Cyclin family protein"/>
    <property type="match status" value="1"/>
</dbReference>
<keyword evidence="2 5" id="KW-0195">Cyclin</keyword>
<evidence type="ECO:0000256" key="1">
    <source>
        <dbReference type="ARBA" id="ARBA00022618"/>
    </source>
</evidence>
<organism evidence="8 9">
    <name type="scientific">Carya illinoinensis</name>
    <name type="common">Pecan</name>
    <dbReference type="NCBI Taxonomy" id="32201"/>
    <lineage>
        <taxon>Eukaryota</taxon>
        <taxon>Viridiplantae</taxon>
        <taxon>Streptophyta</taxon>
        <taxon>Embryophyta</taxon>
        <taxon>Tracheophyta</taxon>
        <taxon>Spermatophyta</taxon>
        <taxon>Magnoliopsida</taxon>
        <taxon>eudicotyledons</taxon>
        <taxon>Gunneridae</taxon>
        <taxon>Pentapetalae</taxon>
        <taxon>rosids</taxon>
        <taxon>fabids</taxon>
        <taxon>Fagales</taxon>
        <taxon>Juglandaceae</taxon>
        <taxon>Carya</taxon>
    </lineage>
</organism>
<dbReference type="PANTHER" id="PTHR10026">
    <property type="entry name" value="CYCLIN"/>
    <property type="match status" value="1"/>
</dbReference>
<sequence length="441" mass="50261">MPQQGISRAAGSMCLPEEPHCDIRKWYFSRKEIEDHSPSRKDGIDLEYESHLRESYCKFIQRLGEKLKVPQVKIASGMLLCHRFYMRQSHAKNDWQTIATASTFLACKIGDTPRFLKDVVLLSYEMMYEWDRLAPQRIRKEHKLYDKQRELILIGERLLLSTIAFDLDIQLPYQPLVAGLKKLDLSNLAKVAWNFVNDTLRTTLCLQYKPHYIAAGSIFLAATALESMELLTKKKNFWWLEFEISPKQLKEVIQHMMLTLKQNIKQVPPATRGRITQSVAPVQKAMVNGQNPGGGSAADCSSSCSNLVEAGGVRSNKSQNLERGDCHLSVKEALPSKTNDNGCDGGTVEDQSQVKPKTVESDQRSSYQIFPNQNNHIKIDTNRIREALKRKRRGTAADMKFAEATNSEMDSEAWIERELENGIELEYSSLAKKQREEVVSF</sequence>
<keyword evidence="1" id="KW-0132">Cell division</keyword>
<evidence type="ECO:0000256" key="2">
    <source>
        <dbReference type="ARBA" id="ARBA00023127"/>
    </source>
</evidence>
<protein>
    <recommendedName>
        <fullName evidence="7">Cyclin-like domain-containing protein</fullName>
    </recommendedName>
</protein>
<evidence type="ECO:0000259" key="7">
    <source>
        <dbReference type="SMART" id="SM00385"/>
    </source>
</evidence>
<proteinExistence type="inferred from homology"/>
<comment type="similarity">
    <text evidence="4">Belongs to the cyclin family. Cyclin T subfamily.</text>
</comment>
<reference evidence="8" key="1">
    <citation type="submission" date="2020-12" db="EMBL/GenBank/DDBJ databases">
        <title>WGS assembly of Carya illinoinensis cv. Pawnee.</title>
        <authorList>
            <person name="Platts A."/>
            <person name="Shu S."/>
            <person name="Wright S."/>
            <person name="Barry K."/>
            <person name="Edger P."/>
            <person name="Pires J.C."/>
            <person name="Schmutz J."/>
        </authorList>
    </citation>
    <scope>NUCLEOTIDE SEQUENCE</scope>
    <source>
        <tissue evidence="8">Leaf</tissue>
    </source>
</reference>
<feature type="domain" description="Cyclin-like" evidence="7">
    <location>
        <begin position="58"/>
        <end position="161"/>
    </location>
</feature>
<feature type="domain" description="Cyclin-like" evidence="7">
    <location>
        <begin position="174"/>
        <end position="258"/>
    </location>
</feature>
<comment type="caution">
    <text evidence="8">The sequence shown here is derived from an EMBL/GenBank/DDBJ whole genome shotgun (WGS) entry which is preliminary data.</text>
</comment>
<feature type="region of interest" description="Disordered" evidence="6">
    <location>
        <begin position="337"/>
        <end position="364"/>
    </location>
</feature>
<evidence type="ECO:0000313" key="8">
    <source>
        <dbReference type="EMBL" id="KAG6648598.1"/>
    </source>
</evidence>
<evidence type="ECO:0000256" key="6">
    <source>
        <dbReference type="SAM" id="MobiDB-lite"/>
    </source>
</evidence>
<dbReference type="EMBL" id="CM031815">
    <property type="protein sequence ID" value="KAG6648598.1"/>
    <property type="molecule type" value="Genomic_DNA"/>
</dbReference>
<accession>A0A8T1Q213</accession>
<keyword evidence="9" id="KW-1185">Reference proteome</keyword>
<evidence type="ECO:0000256" key="3">
    <source>
        <dbReference type="ARBA" id="ARBA00023306"/>
    </source>
</evidence>
<dbReference type="InterPro" id="IPR013763">
    <property type="entry name" value="Cyclin-like_dom"/>
</dbReference>
<evidence type="ECO:0000313" key="9">
    <source>
        <dbReference type="Proteomes" id="UP000811609"/>
    </source>
</evidence>
<gene>
    <name evidence="8" type="ORF">CIPAW_07G157800</name>
</gene>